<comment type="caution">
    <text evidence="1">The sequence shown here is derived from an EMBL/GenBank/DDBJ whole genome shotgun (WGS) entry which is preliminary data.</text>
</comment>
<proteinExistence type="predicted"/>
<evidence type="ECO:0000313" key="1">
    <source>
        <dbReference type="EMBL" id="GBO08831.1"/>
    </source>
</evidence>
<dbReference type="Proteomes" id="UP000499080">
    <property type="component" value="Unassembled WGS sequence"/>
</dbReference>
<name>A0A4Y2U9T5_ARAVE</name>
<accession>A0A4Y2U9T5</accession>
<reference evidence="1 2" key="1">
    <citation type="journal article" date="2019" name="Sci. Rep.">
        <title>Orb-weaving spider Araneus ventricosus genome elucidates the spidroin gene catalogue.</title>
        <authorList>
            <person name="Kono N."/>
            <person name="Nakamura H."/>
            <person name="Ohtoshi R."/>
            <person name="Moran D.A.P."/>
            <person name="Shinohara A."/>
            <person name="Yoshida Y."/>
            <person name="Fujiwara M."/>
            <person name="Mori M."/>
            <person name="Tomita M."/>
            <person name="Arakawa K."/>
        </authorList>
    </citation>
    <scope>NUCLEOTIDE SEQUENCE [LARGE SCALE GENOMIC DNA]</scope>
</reference>
<organism evidence="1 2">
    <name type="scientific">Araneus ventricosus</name>
    <name type="common">Orbweaver spider</name>
    <name type="synonym">Epeira ventricosa</name>
    <dbReference type="NCBI Taxonomy" id="182803"/>
    <lineage>
        <taxon>Eukaryota</taxon>
        <taxon>Metazoa</taxon>
        <taxon>Ecdysozoa</taxon>
        <taxon>Arthropoda</taxon>
        <taxon>Chelicerata</taxon>
        <taxon>Arachnida</taxon>
        <taxon>Araneae</taxon>
        <taxon>Araneomorphae</taxon>
        <taxon>Entelegynae</taxon>
        <taxon>Araneoidea</taxon>
        <taxon>Araneidae</taxon>
        <taxon>Araneus</taxon>
    </lineage>
</organism>
<gene>
    <name evidence="1" type="ORF">AVEN_76283_1</name>
</gene>
<dbReference type="EMBL" id="BGPR01034448">
    <property type="protein sequence ID" value="GBO08831.1"/>
    <property type="molecule type" value="Genomic_DNA"/>
</dbReference>
<keyword evidence="2" id="KW-1185">Reference proteome</keyword>
<protein>
    <submittedName>
        <fullName evidence="1">Uncharacterized protein</fullName>
    </submittedName>
</protein>
<dbReference type="AlphaFoldDB" id="A0A4Y2U9T5"/>
<sequence>MTWFEPFGKLAERFASQQETRFSVRFLVRFPQAFIASLFQAFLKLVSGFPKACFMPFQKIVKSSPSAEKIELPSTSEAVFLQRGTPSFTTFQSRTPKNFKFLRVGDRTRVP</sequence>
<evidence type="ECO:0000313" key="2">
    <source>
        <dbReference type="Proteomes" id="UP000499080"/>
    </source>
</evidence>